<evidence type="ECO:0000256" key="1">
    <source>
        <dbReference type="SAM" id="MobiDB-lite"/>
    </source>
</evidence>
<feature type="compositionally biased region" description="Acidic residues" evidence="1">
    <location>
        <begin position="260"/>
        <end position="272"/>
    </location>
</feature>
<keyword evidence="2" id="KW-1133">Transmembrane helix</keyword>
<dbReference type="STRING" id="36022.A0A1V2L723"/>
<dbReference type="AlphaFoldDB" id="A0A1V2L723"/>
<evidence type="ECO:0000259" key="4">
    <source>
        <dbReference type="PROSITE" id="PS51212"/>
    </source>
</evidence>
<sequence>MLKQVALLSLFWLPLSSADSSTFSTSGCYSLSSLKSYLSSQGSYTFQTNSYCEDLCDNQGFSVAATLDGSTCYCGNKLPSNIDTVDNDKCSSTCNATTTMTATQSSPTSTSTSGAKTSTDTNKNDDDNGSNGLSKGAIAGIAVGAVLGVLALFAIIIFFFLRHRRNNDDDDEDHYSDKHTPPPVHNDFAPSQGATGGYGFNGYGAQDPFQTVPPVPFYATENGRKRLSNGSLPDARHEKTLRVVNPDETMNDTTLHDQSYSDDDDDDNDYNDTPEKYRS</sequence>
<dbReference type="SMART" id="SM00321">
    <property type="entry name" value="WSC"/>
    <property type="match status" value="1"/>
</dbReference>
<feature type="chain" id="PRO_5010740504" evidence="3">
    <location>
        <begin position="19"/>
        <end position="279"/>
    </location>
</feature>
<feature type="region of interest" description="Disordered" evidence="1">
    <location>
        <begin position="220"/>
        <end position="279"/>
    </location>
</feature>
<dbReference type="PANTHER" id="PTHR16861:SF4">
    <property type="entry name" value="SH3 DOMAIN PROTEIN (AFU_ORTHOLOGUE AFUA_1G13610)"/>
    <property type="match status" value="1"/>
</dbReference>
<feature type="compositionally biased region" description="Low complexity" evidence="1">
    <location>
        <begin position="100"/>
        <end position="121"/>
    </location>
</feature>
<dbReference type="PANTHER" id="PTHR16861">
    <property type="entry name" value="GLYCOPROTEIN 38"/>
    <property type="match status" value="1"/>
</dbReference>
<evidence type="ECO:0000313" key="5">
    <source>
        <dbReference type="EMBL" id="ONH66821.1"/>
    </source>
</evidence>
<dbReference type="EMBL" id="MPUK01000006">
    <property type="protein sequence ID" value="ONH66821.1"/>
    <property type="molecule type" value="Genomic_DNA"/>
</dbReference>
<dbReference type="Proteomes" id="UP000189513">
    <property type="component" value="Unassembled WGS sequence"/>
</dbReference>
<gene>
    <name evidence="5" type="ORF">BON22_3479</name>
</gene>
<dbReference type="PROSITE" id="PS51212">
    <property type="entry name" value="WSC"/>
    <property type="match status" value="1"/>
</dbReference>
<proteinExistence type="predicted"/>
<reference evidence="6" key="1">
    <citation type="journal article" date="2017" name="Genome Announc.">
        <title>Genome sequences of Cyberlindnera fabianii 65, Pichia kudriavzevii 129, and Saccharomyces cerevisiae 131 isolated from fermented masau fruits in Zimbabwe.</title>
        <authorList>
            <person name="van Rijswijck I.M.H."/>
            <person name="Derks M.F.L."/>
            <person name="Abee T."/>
            <person name="de Ridder D."/>
            <person name="Smid E.J."/>
        </authorList>
    </citation>
    <scope>NUCLEOTIDE SEQUENCE [LARGE SCALE GENOMIC DNA]</scope>
    <source>
        <strain evidence="6">65</strain>
    </source>
</reference>
<evidence type="ECO:0000313" key="6">
    <source>
        <dbReference type="Proteomes" id="UP000189513"/>
    </source>
</evidence>
<name>A0A1V2L723_CYBFA</name>
<keyword evidence="6" id="KW-1185">Reference proteome</keyword>
<feature type="region of interest" description="Disordered" evidence="1">
    <location>
        <begin position="169"/>
        <end position="200"/>
    </location>
</feature>
<feature type="domain" description="WSC" evidence="4">
    <location>
        <begin position="22"/>
        <end position="118"/>
    </location>
</feature>
<dbReference type="VEuPathDB" id="FungiDB:BON22_3479"/>
<keyword evidence="2" id="KW-0472">Membrane</keyword>
<dbReference type="InterPro" id="IPR002889">
    <property type="entry name" value="WSC_carb-bd"/>
</dbReference>
<keyword evidence="3" id="KW-0732">Signal</keyword>
<evidence type="ECO:0000256" key="2">
    <source>
        <dbReference type="SAM" id="Phobius"/>
    </source>
</evidence>
<dbReference type="CDD" id="cd12087">
    <property type="entry name" value="TM_EGFR-like"/>
    <property type="match status" value="1"/>
</dbReference>
<organism evidence="5 6">
    <name type="scientific">Cyberlindnera fabianii</name>
    <name type="common">Yeast</name>
    <name type="synonym">Hansenula fabianii</name>
    <dbReference type="NCBI Taxonomy" id="36022"/>
    <lineage>
        <taxon>Eukaryota</taxon>
        <taxon>Fungi</taxon>
        <taxon>Dikarya</taxon>
        <taxon>Ascomycota</taxon>
        <taxon>Saccharomycotina</taxon>
        <taxon>Saccharomycetes</taxon>
        <taxon>Phaffomycetales</taxon>
        <taxon>Phaffomycetaceae</taxon>
        <taxon>Cyberlindnera</taxon>
    </lineage>
</organism>
<accession>A0A1V2L723</accession>
<keyword evidence="2" id="KW-0812">Transmembrane</keyword>
<feature type="region of interest" description="Disordered" evidence="1">
    <location>
        <begin position="100"/>
        <end position="129"/>
    </location>
</feature>
<comment type="caution">
    <text evidence="5">The sequence shown here is derived from an EMBL/GenBank/DDBJ whole genome shotgun (WGS) entry which is preliminary data.</text>
</comment>
<feature type="signal peptide" evidence="3">
    <location>
        <begin position="1"/>
        <end position="18"/>
    </location>
</feature>
<dbReference type="Pfam" id="PF01822">
    <property type="entry name" value="WSC"/>
    <property type="match status" value="1"/>
</dbReference>
<evidence type="ECO:0000256" key="3">
    <source>
        <dbReference type="SAM" id="SignalP"/>
    </source>
</evidence>
<feature type="transmembrane region" description="Helical" evidence="2">
    <location>
        <begin position="137"/>
        <end position="161"/>
    </location>
</feature>
<protein>
    <submittedName>
        <fullName evidence="5">Cell wall integrity and stress response component 2</fullName>
    </submittedName>
</protein>